<dbReference type="PANTHER" id="PTHR37714">
    <property type="entry name" value="PROTEIN, PUTATIVE-RELATED"/>
    <property type="match status" value="1"/>
</dbReference>
<evidence type="ECO:0000313" key="3">
    <source>
        <dbReference type="Proteomes" id="UP000447434"/>
    </source>
</evidence>
<evidence type="ECO:0000313" key="2">
    <source>
        <dbReference type="EMBL" id="KAE9586711.1"/>
    </source>
</evidence>
<gene>
    <name evidence="2" type="ORF">Lalb_Chr23g0266111</name>
</gene>
<accession>A0A6A4NDG2</accession>
<name>A0A6A4NDG2_LUPAL</name>
<dbReference type="EMBL" id="WOCE01000023">
    <property type="protein sequence ID" value="KAE9586711.1"/>
    <property type="molecule type" value="Genomic_DNA"/>
</dbReference>
<proteinExistence type="predicted"/>
<dbReference type="PANTHER" id="PTHR37714:SF1">
    <property type="entry name" value="PROTEIN, PUTATIVE-RELATED"/>
    <property type="match status" value="1"/>
</dbReference>
<evidence type="ECO:0000256" key="1">
    <source>
        <dbReference type="SAM" id="Phobius"/>
    </source>
</evidence>
<protein>
    <submittedName>
        <fullName evidence="2">Uncharacterized protein</fullName>
    </submittedName>
</protein>
<sequence>MGISDKVVSNLTIIYVAVLIVIKGYGFIYGRSYSVCFIVIVSNTFMFFILIVTLIWDVSRKAKYAFKRHHNHAYEKCKGGICWHGVTNKFPASQVRFRLPRHIPNANVL</sequence>
<keyword evidence="1" id="KW-0472">Membrane</keyword>
<reference evidence="3" key="1">
    <citation type="journal article" date="2020" name="Nat. Commun.">
        <title>Genome sequence of the cluster root forming white lupin.</title>
        <authorList>
            <person name="Hufnagel B."/>
            <person name="Marques A."/>
            <person name="Soriano A."/>
            <person name="Marques L."/>
            <person name="Divol F."/>
            <person name="Doumas P."/>
            <person name="Sallet E."/>
            <person name="Mancinotti D."/>
            <person name="Carrere S."/>
            <person name="Marande W."/>
            <person name="Arribat S."/>
            <person name="Keller J."/>
            <person name="Huneau C."/>
            <person name="Blein T."/>
            <person name="Aime D."/>
            <person name="Laguerre M."/>
            <person name="Taylor J."/>
            <person name="Schubert V."/>
            <person name="Nelson M."/>
            <person name="Geu-Flores F."/>
            <person name="Crespi M."/>
            <person name="Gallardo-Guerrero K."/>
            <person name="Delaux P.-M."/>
            <person name="Salse J."/>
            <person name="Berges H."/>
            <person name="Guyot R."/>
            <person name="Gouzy J."/>
            <person name="Peret B."/>
        </authorList>
    </citation>
    <scope>NUCLEOTIDE SEQUENCE [LARGE SCALE GENOMIC DNA]</scope>
    <source>
        <strain evidence="3">cv. Amiga</strain>
    </source>
</reference>
<keyword evidence="3" id="KW-1185">Reference proteome</keyword>
<feature type="transmembrane region" description="Helical" evidence="1">
    <location>
        <begin position="7"/>
        <end position="26"/>
    </location>
</feature>
<organism evidence="2 3">
    <name type="scientific">Lupinus albus</name>
    <name type="common">White lupine</name>
    <name type="synonym">Lupinus termis</name>
    <dbReference type="NCBI Taxonomy" id="3870"/>
    <lineage>
        <taxon>Eukaryota</taxon>
        <taxon>Viridiplantae</taxon>
        <taxon>Streptophyta</taxon>
        <taxon>Embryophyta</taxon>
        <taxon>Tracheophyta</taxon>
        <taxon>Spermatophyta</taxon>
        <taxon>Magnoliopsida</taxon>
        <taxon>eudicotyledons</taxon>
        <taxon>Gunneridae</taxon>
        <taxon>Pentapetalae</taxon>
        <taxon>rosids</taxon>
        <taxon>fabids</taxon>
        <taxon>Fabales</taxon>
        <taxon>Fabaceae</taxon>
        <taxon>Papilionoideae</taxon>
        <taxon>50 kb inversion clade</taxon>
        <taxon>genistoids sensu lato</taxon>
        <taxon>core genistoids</taxon>
        <taxon>Genisteae</taxon>
        <taxon>Lupinus</taxon>
    </lineage>
</organism>
<keyword evidence="1" id="KW-0812">Transmembrane</keyword>
<keyword evidence="1" id="KW-1133">Transmembrane helix</keyword>
<dbReference type="OrthoDB" id="1723061at2759"/>
<dbReference type="Proteomes" id="UP000447434">
    <property type="component" value="Chromosome 23"/>
</dbReference>
<comment type="caution">
    <text evidence="2">The sequence shown here is derived from an EMBL/GenBank/DDBJ whole genome shotgun (WGS) entry which is preliminary data.</text>
</comment>
<feature type="transmembrane region" description="Helical" evidence="1">
    <location>
        <begin position="32"/>
        <end position="58"/>
    </location>
</feature>
<dbReference type="AlphaFoldDB" id="A0A6A4NDG2"/>